<gene>
    <name evidence="1" type="ORF">EAIL5_1486</name>
</gene>
<name>E5B4A3_ERWAM</name>
<sequence length="30" mass="3395">MKCAAVILHEKQLDMAKRAIASPRRLPFCP</sequence>
<accession>E5B4A3</accession>
<reference evidence="1" key="1">
    <citation type="journal article" date="2011" name="J. Bacteriol.">
        <title>Genome Sequence of an Erwinia amylovora Strain with Pathogenicity Restricted to Rubus Plants.</title>
        <authorList>
            <person name="Powney R."/>
            <person name="Smits T.H."/>
            <person name="Sawbridge T."/>
            <person name="Frey B."/>
            <person name="Blom J."/>
            <person name="Frey J.E."/>
            <person name="Plummer K.M."/>
            <person name="Beer S.V."/>
            <person name="Luck J."/>
            <person name="Duffy B."/>
            <person name="Rodoni B."/>
        </authorList>
    </citation>
    <scope>NUCLEOTIDE SEQUENCE</scope>
    <source>
        <strain evidence="1">ATCC BAA-2158</strain>
    </source>
</reference>
<protein>
    <submittedName>
        <fullName evidence="1">Uncharacterized protein</fullName>
    </submittedName>
</protein>
<dbReference type="AlphaFoldDB" id="E5B4A3"/>
<dbReference type="EMBL" id="FR719190">
    <property type="protein sequence ID" value="CBX80306.1"/>
    <property type="molecule type" value="Genomic_DNA"/>
</dbReference>
<evidence type="ECO:0000313" key="1">
    <source>
        <dbReference type="EMBL" id="CBX80306.1"/>
    </source>
</evidence>
<organism evidence="1">
    <name type="scientific">Erwinia amylovora ATCC BAA-2158</name>
    <dbReference type="NCBI Taxonomy" id="889211"/>
    <lineage>
        <taxon>Bacteria</taxon>
        <taxon>Pseudomonadati</taxon>
        <taxon>Pseudomonadota</taxon>
        <taxon>Gammaproteobacteria</taxon>
        <taxon>Enterobacterales</taxon>
        <taxon>Erwiniaceae</taxon>
        <taxon>Erwinia</taxon>
    </lineage>
</organism>
<proteinExistence type="predicted"/>